<gene>
    <name evidence="1" type="primary">FCR1</name>
    <name evidence="1" type="ORF">LTR37_012490</name>
</gene>
<keyword evidence="2" id="KW-1185">Reference proteome</keyword>
<name>A0ACC3MYX0_9PEZI</name>
<evidence type="ECO:0000313" key="1">
    <source>
        <dbReference type="EMBL" id="KAK3706811.1"/>
    </source>
</evidence>
<protein>
    <submittedName>
        <fullName evidence="1">Fluconazole resistance protein 1</fullName>
    </submittedName>
</protein>
<reference evidence="1" key="1">
    <citation type="submission" date="2023-07" db="EMBL/GenBank/DDBJ databases">
        <title>Black Yeasts Isolated from many extreme environments.</title>
        <authorList>
            <person name="Coleine C."/>
            <person name="Stajich J.E."/>
            <person name="Selbmann L."/>
        </authorList>
    </citation>
    <scope>NUCLEOTIDE SEQUENCE</scope>
    <source>
        <strain evidence="1">CCFEE 5714</strain>
    </source>
</reference>
<organism evidence="1 2">
    <name type="scientific">Vermiconidia calcicola</name>
    <dbReference type="NCBI Taxonomy" id="1690605"/>
    <lineage>
        <taxon>Eukaryota</taxon>
        <taxon>Fungi</taxon>
        <taxon>Dikarya</taxon>
        <taxon>Ascomycota</taxon>
        <taxon>Pezizomycotina</taxon>
        <taxon>Dothideomycetes</taxon>
        <taxon>Dothideomycetidae</taxon>
        <taxon>Mycosphaerellales</taxon>
        <taxon>Extremaceae</taxon>
        <taxon>Vermiconidia</taxon>
    </lineage>
</organism>
<accession>A0ACC3MYX0</accession>
<proteinExistence type="predicted"/>
<comment type="caution">
    <text evidence="1">The sequence shown here is derived from an EMBL/GenBank/DDBJ whole genome shotgun (WGS) entry which is preliminary data.</text>
</comment>
<sequence length="329" mass="36935">MAGTKRSASEDSASDPLRKRVCKACDRCRLKKSKCDGAHPCTRCKQDNAICVFGERKKSHDKVHPKGYVEMLEQQSAQMVSGLQEMYRRLLAAKSWNGPPLTEHAGHPLTHDILATLGLLEMKQDGTGDVVPFEEDLEKLQESLLRSGAGYVRRRESLSSESGRSQRNHARVASRETPRLMKAPNFDKSFTFSASPSPAQQSPLPRQRQSYPEALQSPLHRRNPKGNNPQLYQPNWLLASPSYSEAGMRPRFLDRGQQHQQDFDDVAGIMGNNQWSESPGLYDFNSLGSFSQQFPGELGDFHGLQDFTAQQSIDLDPDPDYKEFIQVAT</sequence>
<evidence type="ECO:0000313" key="2">
    <source>
        <dbReference type="Proteomes" id="UP001281147"/>
    </source>
</evidence>
<dbReference type="Proteomes" id="UP001281147">
    <property type="component" value="Unassembled WGS sequence"/>
</dbReference>
<dbReference type="EMBL" id="JAUTXU010000116">
    <property type="protein sequence ID" value="KAK3706811.1"/>
    <property type="molecule type" value="Genomic_DNA"/>
</dbReference>